<dbReference type="EMBL" id="JAGSOG010000053">
    <property type="protein sequence ID" value="MBR7834250.1"/>
    <property type="molecule type" value="Genomic_DNA"/>
</dbReference>
<keyword evidence="4" id="KW-1185">Reference proteome</keyword>
<dbReference type="GO" id="GO:0016627">
    <property type="term" value="F:oxidoreductase activity, acting on the CH-CH group of donors"/>
    <property type="evidence" value="ECO:0007669"/>
    <property type="project" value="InterPro"/>
</dbReference>
<accession>A0A941END4</accession>
<proteinExistence type="predicted"/>
<organism evidence="3 4">
    <name type="scientific">Actinospica durhamensis</name>
    <dbReference type="NCBI Taxonomy" id="1508375"/>
    <lineage>
        <taxon>Bacteria</taxon>
        <taxon>Bacillati</taxon>
        <taxon>Actinomycetota</taxon>
        <taxon>Actinomycetes</taxon>
        <taxon>Catenulisporales</taxon>
        <taxon>Actinospicaceae</taxon>
        <taxon>Actinospica</taxon>
    </lineage>
</organism>
<dbReference type="InterPro" id="IPR036250">
    <property type="entry name" value="AcylCo_DH-like_C"/>
</dbReference>
<evidence type="ECO:0000256" key="1">
    <source>
        <dbReference type="ARBA" id="ARBA00023002"/>
    </source>
</evidence>
<feature type="domain" description="Acyl-CoA dehydrogenase C-terminal" evidence="2">
    <location>
        <begin position="2"/>
        <end position="113"/>
    </location>
</feature>
<comment type="caution">
    <text evidence="3">The sequence shown here is derived from an EMBL/GenBank/DDBJ whole genome shotgun (WGS) entry which is preliminary data.</text>
</comment>
<evidence type="ECO:0000313" key="4">
    <source>
        <dbReference type="Proteomes" id="UP000675781"/>
    </source>
</evidence>
<dbReference type="Proteomes" id="UP000675781">
    <property type="component" value="Unassembled WGS sequence"/>
</dbReference>
<keyword evidence="1" id="KW-0560">Oxidoreductase</keyword>
<dbReference type="SUPFAM" id="SSF47203">
    <property type="entry name" value="Acyl-CoA dehydrogenase C-terminal domain-like"/>
    <property type="match status" value="1"/>
</dbReference>
<protein>
    <recommendedName>
        <fullName evidence="2">Acyl-CoA dehydrogenase C-terminal domain-containing protein</fullName>
    </recommendedName>
</protein>
<dbReference type="Pfam" id="PF08028">
    <property type="entry name" value="Acyl-CoA_dh_2"/>
    <property type="match status" value="1"/>
</dbReference>
<name>A0A941END4_9ACTN</name>
<dbReference type="Gene3D" id="1.20.140.10">
    <property type="entry name" value="Butyryl-CoA Dehydrogenase, subunit A, domain 3"/>
    <property type="match status" value="1"/>
</dbReference>
<evidence type="ECO:0000313" key="3">
    <source>
        <dbReference type="EMBL" id="MBR7834250.1"/>
    </source>
</evidence>
<reference evidence="3" key="1">
    <citation type="submission" date="2021-04" db="EMBL/GenBank/DDBJ databases">
        <title>Genome based classification of Actinospica acidithermotolerans sp. nov., an actinobacterium isolated from an Indonesian hot spring.</title>
        <authorList>
            <person name="Kusuma A.B."/>
            <person name="Putra K.E."/>
            <person name="Nafisah S."/>
            <person name="Loh J."/>
            <person name="Nouioui I."/>
            <person name="Goodfellow M."/>
        </authorList>
    </citation>
    <scope>NUCLEOTIDE SEQUENCE</scope>
    <source>
        <strain evidence="3">CSCA 57</strain>
    </source>
</reference>
<sequence length="133" mass="14693">MRERTTVYPPTVPRTEDPDYQLYYGEAAGRIAAARAAMSSVLRQWGETAENGSVTRDVELRMSIISREVVRLSWSAVSDILIPTAGSSAVRAGERLERIWRDMSTLQTHAGVSIYLATMATRELGQLAFDVAS</sequence>
<dbReference type="InterPro" id="IPR013107">
    <property type="entry name" value="Acyl-CoA_DH_C"/>
</dbReference>
<dbReference type="AlphaFoldDB" id="A0A941END4"/>
<evidence type="ECO:0000259" key="2">
    <source>
        <dbReference type="Pfam" id="PF08028"/>
    </source>
</evidence>
<gene>
    <name evidence="3" type="ORF">KDL01_13325</name>
</gene>